<keyword evidence="1" id="KW-0472">Membrane</keyword>
<name>A0A939D815_CLOAM</name>
<dbReference type="Gene3D" id="2.60.320.10">
    <property type="entry name" value="N-utilization substance G protein NusG, insert domain"/>
    <property type="match status" value="1"/>
</dbReference>
<keyword evidence="1" id="KW-1133">Transmembrane helix</keyword>
<keyword evidence="1" id="KW-0812">Transmembrane</keyword>
<dbReference type="InterPro" id="IPR038690">
    <property type="entry name" value="NusG_2_sf"/>
</dbReference>
<accession>A0A939D815</accession>
<feature type="transmembrane region" description="Helical" evidence="1">
    <location>
        <begin position="7"/>
        <end position="27"/>
    </location>
</feature>
<evidence type="ECO:0000256" key="1">
    <source>
        <dbReference type="SAM" id="Phobius"/>
    </source>
</evidence>
<reference evidence="2" key="1">
    <citation type="submission" date="2021-02" db="EMBL/GenBank/DDBJ databases">
        <title>Abyssanaerobacter marinus gen.nov., sp., nov, anaerobic bacterium isolated from the Onnuri vent field of Indian Ocean and suggestion of Mogibacteriaceae fam. nov., and proposal of reclassification of ambiguous this family's genus member.</title>
        <authorList>
            <person name="Kim Y.J."/>
            <person name="Yang J.-A."/>
        </authorList>
    </citation>
    <scope>NUCLEOTIDE SEQUENCE</scope>
    <source>
        <strain evidence="2">DSM 2634</strain>
    </source>
</reference>
<dbReference type="AlphaFoldDB" id="A0A939D815"/>
<keyword evidence="3" id="KW-1185">Reference proteome</keyword>
<evidence type="ECO:0000313" key="3">
    <source>
        <dbReference type="Proteomes" id="UP000664545"/>
    </source>
</evidence>
<dbReference type="EMBL" id="JAFJZZ010000002">
    <property type="protein sequence ID" value="MBN7773199.1"/>
    <property type="molecule type" value="Genomic_DNA"/>
</dbReference>
<protein>
    <submittedName>
        <fullName evidence="2">NusG domain II-containing protein</fullName>
    </submittedName>
</protein>
<dbReference type="RefSeq" id="WP_206582029.1">
    <property type="nucleotide sequence ID" value="NZ_JAFJZZ010000002.1"/>
</dbReference>
<dbReference type="Pfam" id="PF07009">
    <property type="entry name" value="NusG_II"/>
    <property type="match status" value="1"/>
</dbReference>
<dbReference type="CDD" id="cd09911">
    <property type="entry name" value="Lin0431_like"/>
    <property type="match status" value="1"/>
</dbReference>
<gene>
    <name evidence="2" type="ORF">JYB65_07480</name>
</gene>
<evidence type="ECO:0000313" key="2">
    <source>
        <dbReference type="EMBL" id="MBN7773199.1"/>
    </source>
</evidence>
<organism evidence="2 3">
    <name type="scientific">Clostridium aminobutyricum</name>
    <dbReference type="NCBI Taxonomy" id="33953"/>
    <lineage>
        <taxon>Bacteria</taxon>
        <taxon>Bacillati</taxon>
        <taxon>Bacillota</taxon>
        <taxon>Clostridia</taxon>
        <taxon>Eubacteriales</taxon>
        <taxon>Clostridiaceae</taxon>
        <taxon>Clostridium</taxon>
    </lineage>
</organism>
<sequence>MIKKADIILAIVFIILGLCASYVAGFGSHQGSTVLITVDGKEYGSYALNKNKTVTVKNGIHTNVVVIKNGSVSMDSSDCKNQICVHAGAISNSSQSIICLPNRVVVQIEGKESEYDAISN</sequence>
<comment type="caution">
    <text evidence="2">The sequence shown here is derived from an EMBL/GenBank/DDBJ whole genome shotgun (WGS) entry which is preliminary data.</text>
</comment>
<proteinExistence type="predicted"/>
<dbReference type="Proteomes" id="UP000664545">
    <property type="component" value="Unassembled WGS sequence"/>
</dbReference>